<dbReference type="EMBL" id="LCDU01000011">
    <property type="protein sequence ID" value="KKS59982.1"/>
    <property type="molecule type" value="Genomic_DNA"/>
</dbReference>
<dbReference type="Proteomes" id="UP000034678">
    <property type="component" value="Unassembled WGS sequence"/>
</dbReference>
<dbReference type="Pfam" id="PF02675">
    <property type="entry name" value="AdoMet_dc"/>
    <property type="match status" value="1"/>
</dbReference>
<evidence type="ECO:0000256" key="1">
    <source>
        <dbReference type="ARBA" id="ARBA00001928"/>
    </source>
</evidence>
<dbReference type="STRING" id="1619142.UV26_C0011G0027"/>
<dbReference type="GO" id="GO:0008295">
    <property type="term" value="P:spermidine biosynthetic process"/>
    <property type="evidence" value="ECO:0007669"/>
    <property type="project" value="InterPro"/>
</dbReference>
<reference evidence="2 3" key="1">
    <citation type="journal article" date="2015" name="Nature">
        <title>rRNA introns, odd ribosomes, and small enigmatic genomes across a large radiation of phyla.</title>
        <authorList>
            <person name="Brown C.T."/>
            <person name="Hug L.A."/>
            <person name="Thomas B.C."/>
            <person name="Sharon I."/>
            <person name="Castelle C.J."/>
            <person name="Singh A."/>
            <person name="Wilkins M.J."/>
            <person name="Williams K.H."/>
            <person name="Banfield J.F."/>
        </authorList>
    </citation>
    <scope>NUCLEOTIDE SEQUENCE [LARGE SCALE GENOMIC DNA]</scope>
</reference>
<accession>A0A0G1AFZ3</accession>
<dbReference type="InterPro" id="IPR003826">
    <property type="entry name" value="AdoMetDC_fam_prok"/>
</dbReference>
<protein>
    <recommendedName>
        <fullName evidence="4">S-adenosylmethionine decarboxylase proenzyme</fullName>
    </recommendedName>
</protein>
<organism evidence="2 3">
    <name type="scientific">candidate division WWE3 bacterium GW2011_GWF2_42_42</name>
    <dbReference type="NCBI Taxonomy" id="1619142"/>
    <lineage>
        <taxon>Bacteria</taxon>
        <taxon>Katanobacteria</taxon>
    </lineage>
</organism>
<dbReference type="AlphaFoldDB" id="A0A0G1AFZ3"/>
<evidence type="ECO:0000313" key="3">
    <source>
        <dbReference type="Proteomes" id="UP000034678"/>
    </source>
</evidence>
<gene>
    <name evidence="2" type="ORF">UV26_C0011G0027</name>
</gene>
<name>A0A0G1AFZ3_UNCKA</name>
<comment type="cofactor">
    <cofactor evidence="1">
        <name>pyruvate</name>
        <dbReference type="ChEBI" id="CHEBI:15361"/>
    </cofactor>
</comment>
<dbReference type="Gene3D" id="3.60.90.10">
    <property type="entry name" value="S-adenosylmethionine decarboxylase"/>
    <property type="match status" value="1"/>
</dbReference>
<evidence type="ECO:0008006" key="4">
    <source>
        <dbReference type="Google" id="ProtNLM"/>
    </source>
</evidence>
<evidence type="ECO:0000313" key="2">
    <source>
        <dbReference type="EMBL" id="KKS59982.1"/>
    </source>
</evidence>
<sequence>MKIKKYHQIFDIDNCNKNIKDDQILRDTLQKIAAEVGTKVSEGPVNEECSPENSGYSGLCVVEHARVALQASGETNTIHADIFSFKEWDKEKILKLLLDTFSTKTSEVKNKEMWWG</sequence>
<comment type="caution">
    <text evidence="2">The sequence shown here is derived from an EMBL/GenBank/DDBJ whole genome shotgun (WGS) entry which is preliminary data.</text>
</comment>
<dbReference type="GO" id="GO:0004014">
    <property type="term" value="F:adenosylmethionine decarboxylase activity"/>
    <property type="evidence" value="ECO:0007669"/>
    <property type="project" value="InterPro"/>
</dbReference>
<proteinExistence type="predicted"/>